<keyword evidence="1" id="KW-0812">Transmembrane</keyword>
<evidence type="ECO:0000313" key="2">
    <source>
        <dbReference type="EMBL" id="CAB4365425.1"/>
    </source>
</evidence>
<dbReference type="EMBL" id="CAEZYF010000028">
    <property type="protein sequence ID" value="CAB4742945.1"/>
    <property type="molecule type" value="Genomic_DNA"/>
</dbReference>
<keyword evidence="1" id="KW-1133">Transmembrane helix</keyword>
<protein>
    <submittedName>
        <fullName evidence="2">Unannotated protein</fullName>
    </submittedName>
</protein>
<accession>A0A6J6AB52</accession>
<evidence type="ECO:0000313" key="4">
    <source>
        <dbReference type="EMBL" id="CAB4835800.1"/>
    </source>
</evidence>
<dbReference type="EMBL" id="CAFBOL010000006">
    <property type="protein sequence ID" value="CAB4974410.1"/>
    <property type="molecule type" value="Genomic_DNA"/>
</dbReference>
<evidence type="ECO:0000313" key="3">
    <source>
        <dbReference type="EMBL" id="CAB4742945.1"/>
    </source>
</evidence>
<dbReference type="EMBL" id="CAFAAV010000337">
    <property type="protein sequence ID" value="CAB4835800.1"/>
    <property type="molecule type" value="Genomic_DNA"/>
</dbReference>
<evidence type="ECO:0000313" key="5">
    <source>
        <dbReference type="EMBL" id="CAB4952409.1"/>
    </source>
</evidence>
<organism evidence="2">
    <name type="scientific">freshwater metagenome</name>
    <dbReference type="NCBI Taxonomy" id="449393"/>
    <lineage>
        <taxon>unclassified sequences</taxon>
        <taxon>metagenomes</taxon>
        <taxon>ecological metagenomes</taxon>
    </lineage>
</organism>
<proteinExistence type="predicted"/>
<evidence type="ECO:0000313" key="6">
    <source>
        <dbReference type="EMBL" id="CAB4974410.1"/>
    </source>
</evidence>
<dbReference type="AlphaFoldDB" id="A0A6J6AB52"/>
<dbReference type="EMBL" id="CAFBMT010000025">
    <property type="protein sequence ID" value="CAB4952409.1"/>
    <property type="molecule type" value="Genomic_DNA"/>
</dbReference>
<gene>
    <name evidence="3" type="ORF">UFOPK2656_03029</name>
    <name evidence="4" type="ORF">UFOPK3099_02885</name>
    <name evidence="5" type="ORF">UFOPK3651_02946</name>
    <name evidence="6" type="ORF">UFOPK3931_00396</name>
    <name evidence="2" type="ORF">UFOPK4189_03169</name>
</gene>
<keyword evidence="1" id="KW-0472">Membrane</keyword>
<evidence type="ECO:0000256" key="1">
    <source>
        <dbReference type="SAM" id="Phobius"/>
    </source>
</evidence>
<reference evidence="2" key="1">
    <citation type="submission" date="2020-05" db="EMBL/GenBank/DDBJ databases">
        <authorList>
            <person name="Chiriac C."/>
            <person name="Salcher M."/>
            <person name="Ghai R."/>
            <person name="Kavagutti S V."/>
        </authorList>
    </citation>
    <scope>NUCLEOTIDE SEQUENCE</scope>
</reference>
<sequence length="181" mass="19661">MSGAAVITAWTFANDIGVPVTVALATLVATTLIRQQSEARSRRRDRYAQAVAVLVAWVEYPYRIRRRTSDSPEGLSTLATVGHDLQQELARSRAWVEAEDAVVAEVYRTVVATLGAAIGPACCEAWESPPVATAAGMNLKGWGPGAGCFAAIQGLESAIAERFRWWGFLAPLRRRRCRSSE</sequence>
<name>A0A6J6AB52_9ZZZZ</name>
<feature type="transmembrane region" description="Helical" evidence="1">
    <location>
        <begin position="16"/>
        <end position="34"/>
    </location>
</feature>
<dbReference type="EMBL" id="CAESGF010000031">
    <property type="protein sequence ID" value="CAB4365425.1"/>
    <property type="molecule type" value="Genomic_DNA"/>
</dbReference>